<dbReference type="SMART" id="SM00886">
    <property type="entry name" value="Dabb"/>
    <property type="match status" value="1"/>
</dbReference>
<dbReference type="EMBL" id="JABELV010000014">
    <property type="protein sequence ID" value="KAG7570968.1"/>
    <property type="molecule type" value="Genomic_DNA"/>
</dbReference>
<dbReference type="Gene3D" id="3.30.70.100">
    <property type="match status" value="1"/>
</dbReference>
<evidence type="ECO:0000313" key="2">
    <source>
        <dbReference type="EMBL" id="KAG7570968.1"/>
    </source>
</evidence>
<dbReference type="PROSITE" id="PS51502">
    <property type="entry name" value="S_R_A_B_BARREL"/>
    <property type="match status" value="1"/>
</dbReference>
<keyword evidence="3" id="KW-1185">Reference proteome</keyword>
<evidence type="ECO:0000259" key="1">
    <source>
        <dbReference type="PROSITE" id="PS51502"/>
    </source>
</evidence>
<feature type="domain" description="Stress-response A/B barrel" evidence="1">
    <location>
        <begin position="26"/>
        <end position="133"/>
    </location>
</feature>
<name>A0A8K0NSQ6_9TREE</name>
<comment type="caution">
    <text evidence="2">The sequence shown here is derived from an EMBL/GenBank/DDBJ whole genome shotgun (WGS) entry which is preliminary data.</text>
</comment>
<dbReference type="Proteomes" id="UP000812966">
    <property type="component" value="Unassembled WGS sequence"/>
</dbReference>
<evidence type="ECO:0000313" key="3">
    <source>
        <dbReference type="Proteomes" id="UP000812966"/>
    </source>
</evidence>
<reference evidence="2" key="1">
    <citation type="submission" date="2020-04" db="EMBL/GenBank/DDBJ databases">
        <title>Analysis of mating type loci in Filobasidium floriforme.</title>
        <authorList>
            <person name="Nowrousian M."/>
        </authorList>
    </citation>
    <scope>NUCLEOTIDE SEQUENCE</scope>
    <source>
        <strain evidence="2">CBS 6242</strain>
    </source>
</reference>
<sequence>MLPRILTTAAITTTLLRQTIKKMAPVTHIVGFRFKPTVSEEDKQRLIREMVGLGKNCVKEDGKPYILSLTGGPQSSPEKAFATPHDLVFHVLFASAADRDYYLEKDQAHKKFGGETAAKLLDGENGGVVVLDFEHVLEG</sequence>
<dbReference type="AlphaFoldDB" id="A0A8K0NSQ6"/>
<accession>A0A8K0NSQ6</accession>
<dbReference type="InterPro" id="IPR011008">
    <property type="entry name" value="Dimeric_a/b-barrel"/>
</dbReference>
<dbReference type="Pfam" id="PF07876">
    <property type="entry name" value="Dabb"/>
    <property type="match status" value="1"/>
</dbReference>
<proteinExistence type="predicted"/>
<protein>
    <recommendedName>
        <fullName evidence="1">Stress-response A/B barrel domain-containing protein</fullName>
    </recommendedName>
</protein>
<dbReference type="InterPro" id="IPR013097">
    <property type="entry name" value="Dabb"/>
</dbReference>
<organism evidence="2 3">
    <name type="scientific">Filobasidium floriforme</name>
    <dbReference type="NCBI Taxonomy" id="5210"/>
    <lineage>
        <taxon>Eukaryota</taxon>
        <taxon>Fungi</taxon>
        <taxon>Dikarya</taxon>
        <taxon>Basidiomycota</taxon>
        <taxon>Agaricomycotina</taxon>
        <taxon>Tremellomycetes</taxon>
        <taxon>Filobasidiales</taxon>
        <taxon>Filobasidiaceae</taxon>
        <taxon>Filobasidium</taxon>
    </lineage>
</organism>
<gene>
    <name evidence="2" type="ORF">FFLO_01062</name>
</gene>
<dbReference type="SUPFAM" id="SSF54909">
    <property type="entry name" value="Dimeric alpha+beta barrel"/>
    <property type="match status" value="1"/>
</dbReference>